<dbReference type="Proteomes" id="UP000823775">
    <property type="component" value="Unassembled WGS sequence"/>
</dbReference>
<name>A0ABS8VZS1_DATST</name>
<comment type="caution">
    <text evidence="1">The sequence shown here is derived from an EMBL/GenBank/DDBJ whole genome shotgun (WGS) entry which is preliminary data.</text>
</comment>
<keyword evidence="2" id="KW-1185">Reference proteome</keyword>
<sequence length="164" mass="18723">MRKRLADAEQRIANILKPYERISGFDHNTRRLANNIRQLTRKGKDKMETNLSGESIGLSPNMSIVNHGSSIKKKTLAETVVGIGLQAQTREGNLQGTAKRPISLKVFLHQSVLRWFLAPTFTRLCMLGEFYTLYMRDPLNVFLQIPPRYVPIMRANLITPQMNV</sequence>
<dbReference type="EMBL" id="JACEIK010006044">
    <property type="protein sequence ID" value="MCE2054968.1"/>
    <property type="molecule type" value="Genomic_DNA"/>
</dbReference>
<accession>A0ABS8VZS1</accession>
<evidence type="ECO:0000313" key="2">
    <source>
        <dbReference type="Proteomes" id="UP000823775"/>
    </source>
</evidence>
<gene>
    <name evidence="1" type="ORF">HAX54_041725</name>
</gene>
<organism evidence="1 2">
    <name type="scientific">Datura stramonium</name>
    <name type="common">Jimsonweed</name>
    <name type="synonym">Common thornapple</name>
    <dbReference type="NCBI Taxonomy" id="4076"/>
    <lineage>
        <taxon>Eukaryota</taxon>
        <taxon>Viridiplantae</taxon>
        <taxon>Streptophyta</taxon>
        <taxon>Embryophyta</taxon>
        <taxon>Tracheophyta</taxon>
        <taxon>Spermatophyta</taxon>
        <taxon>Magnoliopsida</taxon>
        <taxon>eudicotyledons</taxon>
        <taxon>Gunneridae</taxon>
        <taxon>Pentapetalae</taxon>
        <taxon>asterids</taxon>
        <taxon>lamiids</taxon>
        <taxon>Solanales</taxon>
        <taxon>Solanaceae</taxon>
        <taxon>Solanoideae</taxon>
        <taxon>Datureae</taxon>
        <taxon>Datura</taxon>
    </lineage>
</organism>
<reference evidence="1 2" key="1">
    <citation type="journal article" date="2021" name="BMC Genomics">
        <title>Datura genome reveals duplications of psychoactive alkaloid biosynthetic genes and high mutation rate following tissue culture.</title>
        <authorList>
            <person name="Rajewski A."/>
            <person name="Carter-House D."/>
            <person name="Stajich J."/>
            <person name="Litt A."/>
        </authorList>
    </citation>
    <scope>NUCLEOTIDE SEQUENCE [LARGE SCALE GENOMIC DNA]</scope>
    <source>
        <strain evidence="1">AR-01</strain>
    </source>
</reference>
<evidence type="ECO:0000313" key="1">
    <source>
        <dbReference type="EMBL" id="MCE2054968.1"/>
    </source>
</evidence>
<proteinExistence type="predicted"/>
<protein>
    <submittedName>
        <fullName evidence="1">Uncharacterized protein</fullName>
    </submittedName>
</protein>